<dbReference type="SMART" id="SM00911">
    <property type="entry name" value="HWE_HK"/>
    <property type="match status" value="1"/>
</dbReference>
<organism evidence="18 19">
    <name type="scientific">Parasphingopyxis lamellibrachiae</name>
    <dbReference type="NCBI Taxonomy" id="680125"/>
    <lineage>
        <taxon>Bacteria</taxon>
        <taxon>Pseudomonadati</taxon>
        <taxon>Pseudomonadota</taxon>
        <taxon>Alphaproteobacteria</taxon>
        <taxon>Sphingomonadales</taxon>
        <taxon>Sphingomonadaceae</taxon>
        <taxon>Parasphingopyxis</taxon>
    </lineage>
</organism>
<feature type="domain" description="PAS" evidence="16">
    <location>
        <begin position="11"/>
        <end position="81"/>
    </location>
</feature>
<keyword evidence="10" id="KW-0547">Nucleotide-binding</keyword>
<evidence type="ECO:0000313" key="18">
    <source>
        <dbReference type="EMBL" id="RED16750.1"/>
    </source>
</evidence>
<dbReference type="GO" id="GO:0009881">
    <property type="term" value="F:photoreceptor activity"/>
    <property type="evidence" value="ECO:0007669"/>
    <property type="project" value="UniProtKB-KW"/>
</dbReference>
<dbReference type="Proteomes" id="UP000256310">
    <property type="component" value="Unassembled WGS sequence"/>
</dbReference>
<dbReference type="InterPro" id="IPR036890">
    <property type="entry name" value="HATPase_C_sf"/>
</dbReference>
<keyword evidence="8" id="KW-0808">Transferase</keyword>
<dbReference type="InterPro" id="IPR001610">
    <property type="entry name" value="PAC"/>
</dbReference>
<keyword evidence="9" id="KW-0677">Repeat</keyword>
<gene>
    <name evidence="18" type="ORF">DFR46_1779</name>
</gene>
<dbReference type="SUPFAM" id="SSF55785">
    <property type="entry name" value="PYP-like sensor domain (PAS domain)"/>
    <property type="match status" value="1"/>
</dbReference>
<dbReference type="SMART" id="SM00086">
    <property type="entry name" value="PAC"/>
    <property type="match status" value="1"/>
</dbReference>
<dbReference type="InterPro" id="IPR011102">
    <property type="entry name" value="Sig_transdc_His_kinase_HWE"/>
</dbReference>
<feature type="domain" description="PAC" evidence="17">
    <location>
        <begin position="85"/>
        <end position="137"/>
    </location>
</feature>
<evidence type="ECO:0000259" key="17">
    <source>
        <dbReference type="PROSITE" id="PS50113"/>
    </source>
</evidence>
<evidence type="ECO:0000256" key="15">
    <source>
        <dbReference type="ARBA" id="ARBA00023170"/>
    </source>
</evidence>
<evidence type="ECO:0000256" key="10">
    <source>
        <dbReference type="ARBA" id="ARBA00022741"/>
    </source>
</evidence>
<keyword evidence="3" id="KW-0600">Photoreceptor protein</keyword>
<evidence type="ECO:0000259" key="16">
    <source>
        <dbReference type="PROSITE" id="PS50112"/>
    </source>
</evidence>
<dbReference type="PROSITE" id="PS50112">
    <property type="entry name" value="PAS"/>
    <property type="match status" value="1"/>
</dbReference>
<dbReference type="GO" id="GO:0005524">
    <property type="term" value="F:ATP binding"/>
    <property type="evidence" value="ECO:0007669"/>
    <property type="project" value="UniProtKB-KW"/>
</dbReference>
<name>A0A3D9FG02_9SPHN</name>
<dbReference type="OrthoDB" id="9760752at2"/>
<dbReference type="EC" id="2.7.13.3" evidence="2"/>
<dbReference type="PANTHER" id="PTHR41523:SF7">
    <property type="entry name" value="HISTIDINE KINASE"/>
    <property type="match status" value="1"/>
</dbReference>
<keyword evidence="19" id="KW-1185">Reference proteome</keyword>
<evidence type="ECO:0000256" key="5">
    <source>
        <dbReference type="ARBA" id="ARBA00022606"/>
    </source>
</evidence>
<evidence type="ECO:0000313" key="19">
    <source>
        <dbReference type="Proteomes" id="UP000256310"/>
    </source>
</evidence>
<dbReference type="Gene3D" id="3.30.565.10">
    <property type="entry name" value="Histidine kinase-like ATPase, C-terminal domain"/>
    <property type="match status" value="1"/>
</dbReference>
<evidence type="ECO:0000256" key="13">
    <source>
        <dbReference type="ARBA" id="ARBA00022991"/>
    </source>
</evidence>
<dbReference type="InterPro" id="IPR000014">
    <property type="entry name" value="PAS"/>
</dbReference>
<dbReference type="EMBL" id="QRDP01000004">
    <property type="protein sequence ID" value="RED16750.1"/>
    <property type="molecule type" value="Genomic_DNA"/>
</dbReference>
<reference evidence="18 19" key="1">
    <citation type="submission" date="2018-07" db="EMBL/GenBank/DDBJ databases">
        <title>Genomic Encyclopedia of Type Strains, Phase IV (KMG-IV): sequencing the most valuable type-strain genomes for metagenomic binning, comparative biology and taxonomic classification.</title>
        <authorList>
            <person name="Goeker M."/>
        </authorList>
    </citation>
    <scope>NUCLEOTIDE SEQUENCE [LARGE SCALE GENOMIC DNA]</scope>
    <source>
        <strain evidence="18 19">DSM 26725</strain>
    </source>
</reference>
<evidence type="ECO:0000256" key="1">
    <source>
        <dbReference type="ARBA" id="ARBA00000085"/>
    </source>
</evidence>
<keyword evidence="4" id="KW-0597">Phosphoprotein</keyword>
<dbReference type="Pfam" id="PF08447">
    <property type="entry name" value="PAS_3"/>
    <property type="match status" value="1"/>
</dbReference>
<proteinExistence type="predicted"/>
<evidence type="ECO:0000256" key="4">
    <source>
        <dbReference type="ARBA" id="ARBA00022553"/>
    </source>
</evidence>
<dbReference type="Gene3D" id="3.30.450.20">
    <property type="entry name" value="PAS domain"/>
    <property type="match status" value="1"/>
</dbReference>
<dbReference type="InterPro" id="IPR000700">
    <property type="entry name" value="PAS-assoc_C"/>
</dbReference>
<dbReference type="GO" id="GO:0004673">
    <property type="term" value="F:protein histidine kinase activity"/>
    <property type="evidence" value="ECO:0007669"/>
    <property type="project" value="UniProtKB-EC"/>
</dbReference>
<evidence type="ECO:0000256" key="7">
    <source>
        <dbReference type="ARBA" id="ARBA00022643"/>
    </source>
</evidence>
<keyword evidence="13" id="KW-0157">Chromophore</keyword>
<evidence type="ECO:0000256" key="14">
    <source>
        <dbReference type="ARBA" id="ARBA00023026"/>
    </source>
</evidence>
<evidence type="ECO:0000256" key="6">
    <source>
        <dbReference type="ARBA" id="ARBA00022630"/>
    </source>
</evidence>
<dbReference type="NCBIfam" id="TIGR00229">
    <property type="entry name" value="sensory_box"/>
    <property type="match status" value="1"/>
</dbReference>
<keyword evidence="6" id="KW-0285">Flavoprotein</keyword>
<dbReference type="PANTHER" id="PTHR41523">
    <property type="entry name" value="TWO-COMPONENT SYSTEM SENSOR PROTEIN"/>
    <property type="match status" value="1"/>
</dbReference>
<comment type="catalytic activity">
    <reaction evidence="1">
        <text>ATP + protein L-histidine = ADP + protein N-phospho-L-histidine.</text>
        <dbReference type="EC" id="2.7.13.3"/>
    </reaction>
</comment>
<protein>
    <recommendedName>
        <fullName evidence="2">histidine kinase</fullName>
        <ecNumber evidence="2">2.7.13.3</ecNumber>
    </recommendedName>
</protein>
<dbReference type="InterPro" id="IPR013655">
    <property type="entry name" value="PAS_fold_3"/>
</dbReference>
<keyword evidence="12" id="KW-0067">ATP-binding</keyword>
<dbReference type="Pfam" id="PF07536">
    <property type="entry name" value="HWE_HK"/>
    <property type="match status" value="1"/>
</dbReference>
<evidence type="ECO:0000256" key="8">
    <source>
        <dbReference type="ARBA" id="ARBA00022679"/>
    </source>
</evidence>
<dbReference type="AlphaFoldDB" id="A0A3D9FG02"/>
<evidence type="ECO:0000256" key="2">
    <source>
        <dbReference type="ARBA" id="ARBA00012438"/>
    </source>
</evidence>
<dbReference type="PROSITE" id="PS50113">
    <property type="entry name" value="PAC"/>
    <property type="match status" value="1"/>
</dbReference>
<evidence type="ECO:0000256" key="9">
    <source>
        <dbReference type="ARBA" id="ARBA00022737"/>
    </source>
</evidence>
<dbReference type="InterPro" id="IPR035965">
    <property type="entry name" value="PAS-like_dom_sf"/>
</dbReference>
<evidence type="ECO:0000256" key="3">
    <source>
        <dbReference type="ARBA" id="ARBA00022543"/>
    </source>
</evidence>
<dbReference type="SMART" id="SM00091">
    <property type="entry name" value="PAS"/>
    <property type="match status" value="1"/>
</dbReference>
<evidence type="ECO:0000256" key="11">
    <source>
        <dbReference type="ARBA" id="ARBA00022777"/>
    </source>
</evidence>
<dbReference type="CDD" id="cd00130">
    <property type="entry name" value="PAS"/>
    <property type="match status" value="1"/>
</dbReference>
<keyword evidence="14" id="KW-0843">Virulence</keyword>
<comment type="caution">
    <text evidence="18">The sequence shown here is derived from an EMBL/GenBank/DDBJ whole genome shotgun (WGS) entry which is preliminary data.</text>
</comment>
<accession>A0A3D9FG02</accession>
<sequence length="333" mass="37336">MYHSSEDMLTNLQLVDATFENAAIGIAHVGLDGSWLRVNKRLLETLGYEHDELLGLTFQDITHPDDLKSDLDQLKALIAGKILYYQMEKRYIRKDGELIWGNLTVGLQRDINGEPDFCISLVEDISKRKADEEHLKTLINELNHRVKNTLATVQAVAHMSFRKDEPIADARGDFTGRLQALSSAHDILTDEKWTGANFREVVQRALRPFDLERARRVTLKGDRVRLGARQALTLAMAINELTTNAIKYGALSNDAGTVSLHWTKVRRDGDTFLQFEWAEQGGPACIAPERSGFGSTLLTRILPGDFQGETKLDYRETGLNYTLLAPLEGAGDQ</sequence>
<keyword evidence="15" id="KW-0675">Receptor</keyword>
<keyword evidence="11" id="KW-0418">Kinase</keyword>
<keyword evidence="5" id="KW-0716">Sensory transduction</keyword>
<keyword evidence="7" id="KW-0288">FMN</keyword>
<evidence type="ECO:0000256" key="12">
    <source>
        <dbReference type="ARBA" id="ARBA00022840"/>
    </source>
</evidence>